<proteinExistence type="predicted"/>
<dbReference type="Pfam" id="PF04122">
    <property type="entry name" value="CW_binding_2"/>
    <property type="match status" value="3"/>
</dbReference>
<sequence length="591" mass="60293">MRFRMLWSLSLVAALLTAAAAPAAATETSPSPSPAPSVAAETPTPSAAAETPPPSPSPEFEAYLAAGSVASFRNDDIITDKKMYDGGAMSADQVQDFLVKNTPQCASTNCIDIRSFSASPAQPANNDCTAVPAGYTKASAMIAASGKACGVSQKALLALIQKESSVVLSNDPSNASYDQATGYGCPDTSSCDPAYKGFFLQVYNAARQLKDYRTDPRFPVGTPTSIDYSPNSGCGAATITLRTVATAALYSYTPYQPNDAAKVTGSDGNRCSSIGNLNFWFVYTDWFGFPHIDVDRIQGDDRFEGAVAISKKAYPDGAKTVYLATGTGYADALSAGPAAVAAHGPLLLTTPDALPDEVRAEIVRLEPSKVVIVGGTNAVSGAVQQQVSKLTNSVKRIDGADRFAVSRGLAAYAFPGGASGAYVATGLNFPDALSASGAGGALGRPVILVNGGASSIDSATAATLKSLEVSTVAIAGGPNTVSAGVASSLDALPGVSVKRLAGDDRYETALAVNDDAYGTSDRVFLATGVNFPDALAGSAYAGALGAPLLVVPQNCVPADVKASFRSFSNTKVTLLGGPVSLEDGVASLTTC</sequence>
<feature type="chain" id="PRO_5038735551" evidence="2">
    <location>
        <begin position="24"/>
        <end position="591"/>
    </location>
</feature>
<accession>A0A852SMD6</accession>
<organism evidence="3 4">
    <name type="scientific">Herbiconiux flava</name>
    <dbReference type="NCBI Taxonomy" id="881268"/>
    <lineage>
        <taxon>Bacteria</taxon>
        <taxon>Bacillati</taxon>
        <taxon>Actinomycetota</taxon>
        <taxon>Actinomycetes</taxon>
        <taxon>Micrococcales</taxon>
        <taxon>Microbacteriaceae</taxon>
        <taxon>Herbiconiux</taxon>
    </lineage>
</organism>
<feature type="compositionally biased region" description="Low complexity" evidence="1">
    <location>
        <begin position="25"/>
        <end position="50"/>
    </location>
</feature>
<evidence type="ECO:0000313" key="4">
    <source>
        <dbReference type="Proteomes" id="UP000549913"/>
    </source>
</evidence>
<dbReference type="RefSeq" id="WP_179547102.1">
    <property type="nucleotide sequence ID" value="NZ_BSEW01000001.1"/>
</dbReference>
<evidence type="ECO:0000256" key="2">
    <source>
        <dbReference type="SAM" id="SignalP"/>
    </source>
</evidence>
<dbReference type="Gene3D" id="3.40.50.12090">
    <property type="match status" value="1"/>
</dbReference>
<dbReference type="PANTHER" id="PTHR30032">
    <property type="entry name" value="N-ACETYLMURAMOYL-L-ALANINE AMIDASE-RELATED"/>
    <property type="match status" value="1"/>
</dbReference>
<protein>
    <submittedName>
        <fullName evidence="3">Putative cell wall-binding protein</fullName>
    </submittedName>
</protein>
<keyword evidence="2" id="KW-0732">Signal</keyword>
<comment type="caution">
    <text evidence="3">The sequence shown here is derived from an EMBL/GenBank/DDBJ whole genome shotgun (WGS) entry which is preliminary data.</text>
</comment>
<dbReference type="InterPro" id="IPR007253">
    <property type="entry name" value="Cell_wall-bd_2"/>
</dbReference>
<dbReference type="InterPro" id="IPR051922">
    <property type="entry name" value="Bact_Sporulation_Assoc"/>
</dbReference>
<evidence type="ECO:0000313" key="3">
    <source>
        <dbReference type="EMBL" id="NYD69847.1"/>
    </source>
</evidence>
<gene>
    <name evidence="3" type="ORF">BJ984_001005</name>
</gene>
<dbReference type="EMBL" id="JACCBM010000001">
    <property type="protein sequence ID" value="NYD69847.1"/>
    <property type="molecule type" value="Genomic_DNA"/>
</dbReference>
<dbReference type="PANTHER" id="PTHR30032:SF8">
    <property type="entry name" value="GERMINATION-SPECIFIC N-ACETYLMURAMOYL-L-ALANINE AMIDASE"/>
    <property type="match status" value="1"/>
</dbReference>
<name>A0A852SMD6_9MICO</name>
<evidence type="ECO:0000256" key="1">
    <source>
        <dbReference type="SAM" id="MobiDB-lite"/>
    </source>
</evidence>
<feature type="region of interest" description="Disordered" evidence="1">
    <location>
        <begin position="25"/>
        <end position="59"/>
    </location>
</feature>
<keyword evidence="4" id="KW-1185">Reference proteome</keyword>
<feature type="signal peptide" evidence="2">
    <location>
        <begin position="1"/>
        <end position="23"/>
    </location>
</feature>
<dbReference type="Proteomes" id="UP000549913">
    <property type="component" value="Unassembled WGS sequence"/>
</dbReference>
<reference evidence="3 4" key="1">
    <citation type="submission" date="2020-07" db="EMBL/GenBank/DDBJ databases">
        <title>Sequencing the genomes of 1000 actinobacteria strains.</title>
        <authorList>
            <person name="Klenk H.-P."/>
        </authorList>
    </citation>
    <scope>NUCLEOTIDE SEQUENCE [LARGE SCALE GENOMIC DNA]</scope>
    <source>
        <strain evidence="3 4">DSM 26474</strain>
    </source>
</reference>
<dbReference type="AlphaFoldDB" id="A0A852SMD6"/>